<dbReference type="InterPro" id="IPR000315">
    <property type="entry name" value="Znf_B-box"/>
</dbReference>
<dbReference type="EMBL" id="JBJQND010000010">
    <property type="protein sequence ID" value="KAL3864743.1"/>
    <property type="molecule type" value="Genomic_DNA"/>
</dbReference>
<keyword evidence="10" id="KW-1185">Reference proteome</keyword>
<keyword evidence="4" id="KW-0862">Zinc</keyword>
<dbReference type="InterPro" id="IPR013083">
    <property type="entry name" value="Znf_RING/FYVE/PHD"/>
</dbReference>
<dbReference type="SUPFAM" id="SSF57850">
    <property type="entry name" value="RING/U-box"/>
    <property type="match status" value="1"/>
</dbReference>
<evidence type="ECO:0000256" key="2">
    <source>
        <dbReference type="ARBA" id="ARBA00022723"/>
    </source>
</evidence>
<feature type="coiled-coil region" evidence="6">
    <location>
        <begin position="216"/>
        <end position="268"/>
    </location>
</feature>
<comment type="caution">
    <text evidence="9">The sequence shown here is derived from an EMBL/GenBank/DDBJ whole genome shotgun (WGS) entry which is preliminary data.</text>
</comment>
<dbReference type="SUPFAM" id="SSF57845">
    <property type="entry name" value="B-box zinc-binding domain"/>
    <property type="match status" value="1"/>
</dbReference>
<dbReference type="SUPFAM" id="SSF63829">
    <property type="entry name" value="Calcium-dependent phosphotriesterase"/>
    <property type="match status" value="1"/>
</dbReference>
<dbReference type="InterPro" id="IPR017907">
    <property type="entry name" value="Znf_RING_CS"/>
</dbReference>
<keyword evidence="6" id="KW-0175">Coiled coil</keyword>
<evidence type="ECO:0008006" key="11">
    <source>
        <dbReference type="Google" id="ProtNLM"/>
    </source>
</evidence>
<evidence type="ECO:0000313" key="9">
    <source>
        <dbReference type="EMBL" id="KAL3864743.1"/>
    </source>
</evidence>
<dbReference type="Gene3D" id="3.30.160.60">
    <property type="entry name" value="Classic Zinc Finger"/>
    <property type="match status" value="1"/>
</dbReference>
<evidence type="ECO:0000259" key="7">
    <source>
        <dbReference type="PROSITE" id="PS50089"/>
    </source>
</evidence>
<dbReference type="PROSITE" id="PS00518">
    <property type="entry name" value="ZF_RING_1"/>
    <property type="match status" value="1"/>
</dbReference>
<dbReference type="InterPro" id="IPR027370">
    <property type="entry name" value="Znf-RING_euk"/>
</dbReference>
<dbReference type="SMART" id="SM00184">
    <property type="entry name" value="RING"/>
    <property type="match status" value="1"/>
</dbReference>
<evidence type="ECO:0000256" key="1">
    <source>
        <dbReference type="ARBA" id="ARBA00022553"/>
    </source>
</evidence>
<evidence type="ECO:0000256" key="6">
    <source>
        <dbReference type="SAM" id="Coils"/>
    </source>
</evidence>
<dbReference type="GO" id="GO:0008270">
    <property type="term" value="F:zinc ion binding"/>
    <property type="evidence" value="ECO:0007669"/>
    <property type="project" value="UniProtKB-KW"/>
</dbReference>
<accession>A0ABD3VVU7</accession>
<evidence type="ECO:0000313" key="10">
    <source>
        <dbReference type="Proteomes" id="UP001634394"/>
    </source>
</evidence>
<dbReference type="InterPro" id="IPR001841">
    <property type="entry name" value="Znf_RING"/>
</dbReference>
<feature type="domain" description="B box-type" evidence="8">
    <location>
        <begin position="98"/>
        <end position="148"/>
    </location>
</feature>
<dbReference type="PANTHER" id="PTHR25462">
    <property type="entry name" value="BONUS, ISOFORM C-RELATED"/>
    <property type="match status" value="1"/>
</dbReference>
<dbReference type="Pfam" id="PF13445">
    <property type="entry name" value="zf-RING_UBOX"/>
    <property type="match status" value="1"/>
</dbReference>
<proteinExistence type="predicted"/>
<evidence type="ECO:0000256" key="5">
    <source>
        <dbReference type="PROSITE-ProRule" id="PRU00024"/>
    </source>
</evidence>
<name>A0ABD3VVU7_SINWO</name>
<dbReference type="PROSITE" id="PS50119">
    <property type="entry name" value="ZF_BBOX"/>
    <property type="match status" value="2"/>
</dbReference>
<evidence type="ECO:0000259" key="8">
    <source>
        <dbReference type="PROSITE" id="PS50119"/>
    </source>
</evidence>
<evidence type="ECO:0000256" key="3">
    <source>
        <dbReference type="ARBA" id="ARBA00022771"/>
    </source>
</evidence>
<keyword evidence="2" id="KW-0479">Metal-binding</keyword>
<evidence type="ECO:0000256" key="4">
    <source>
        <dbReference type="ARBA" id="ARBA00022833"/>
    </source>
</evidence>
<feature type="domain" description="RING-type" evidence="7">
    <location>
        <begin position="16"/>
        <end position="63"/>
    </location>
</feature>
<dbReference type="Gene3D" id="3.30.40.10">
    <property type="entry name" value="Zinc/RING finger domain, C3HC4 (zinc finger)"/>
    <property type="match status" value="1"/>
</dbReference>
<feature type="domain" description="B box-type" evidence="8">
    <location>
        <begin position="161"/>
        <end position="203"/>
    </location>
</feature>
<organism evidence="9 10">
    <name type="scientific">Sinanodonta woodiana</name>
    <name type="common">Chinese pond mussel</name>
    <name type="synonym">Anodonta woodiana</name>
    <dbReference type="NCBI Taxonomy" id="1069815"/>
    <lineage>
        <taxon>Eukaryota</taxon>
        <taxon>Metazoa</taxon>
        <taxon>Spiralia</taxon>
        <taxon>Lophotrochozoa</taxon>
        <taxon>Mollusca</taxon>
        <taxon>Bivalvia</taxon>
        <taxon>Autobranchia</taxon>
        <taxon>Heteroconchia</taxon>
        <taxon>Palaeoheterodonta</taxon>
        <taxon>Unionida</taxon>
        <taxon>Unionoidea</taxon>
        <taxon>Unionidae</taxon>
        <taxon>Unioninae</taxon>
        <taxon>Sinanodonta</taxon>
    </lineage>
</organism>
<keyword evidence="1" id="KW-0597">Phosphoprotein</keyword>
<dbReference type="Proteomes" id="UP001634394">
    <property type="component" value="Unassembled WGS sequence"/>
</dbReference>
<dbReference type="PROSITE" id="PS50089">
    <property type="entry name" value="ZF_RING_2"/>
    <property type="match status" value="1"/>
</dbReference>
<sequence length="652" mass="73686">METKVDTTFSTQDLECPICLEQFQSPKSLPCLHSFCLRCLRSHITDSVTQTENIVRFSCPVCRSEVQVPEPGKPCTEWADMFPVNQWIESILPGTTVKDQQRCDSCAYAGTASPARNFCVICKEHLCEDCTTFHQKTKALRDHTIVKIEAVSQIGDLAAQFPEVKCSLHSNEEMKFFCKDHGCLTCSTCTIIYHRACKEILELKAHSKELLEKFPIAGIRTKLHNLESRLKKVSEEREIGIGQIKSRVDHLTDEIREVRQKINALFDEMEAEVKLEGNRIYKEISIKLHDEQQQCKSLLAAVKNSQILLNTIDKLDSQSQIIGIVIRLWEQIEHYTMTVDQCTKDVTVGSVKLELDKSLLKLGDSKWRDLATVSFIDTKMVPQKKKHGNIKIELAQVVEMKNFKHDSNFVAAYLTNDNVVVADWESKLCCIYGPSFEQVSERMMTSSPTAVCKVGNNKFAVALPIEKKIIFFTSDRLMSQTDEIKTRLSCCGLAILNNGDIAVTCLSIRYLYMAILSITGVEQKCFRIDECKKPKHNANITINMANTVAYITCHDNNALYFVGLEGGVRKKYKSPLLKGIDGITIDREGNIYVVGTISDNIHQLSPQGNLLQIITENIPQFPIGICFSEHQDKFILTVGIEGNPRCCIFQFK</sequence>
<gene>
    <name evidence="9" type="ORF">ACJMK2_006400</name>
</gene>
<dbReference type="InterPro" id="IPR011042">
    <property type="entry name" value="6-blade_b-propeller_TolB-like"/>
</dbReference>
<dbReference type="PANTHER" id="PTHR25462:SF296">
    <property type="entry name" value="MEIOTIC P26, ISOFORM F"/>
    <property type="match status" value="1"/>
</dbReference>
<protein>
    <recommendedName>
        <fullName evidence="11">TRIM56</fullName>
    </recommendedName>
</protein>
<dbReference type="Gene3D" id="2.120.10.30">
    <property type="entry name" value="TolB, C-terminal domain"/>
    <property type="match status" value="1"/>
</dbReference>
<dbReference type="InterPro" id="IPR047153">
    <property type="entry name" value="TRIM45/56/19-like"/>
</dbReference>
<reference evidence="9 10" key="1">
    <citation type="submission" date="2024-11" db="EMBL/GenBank/DDBJ databases">
        <title>Chromosome-level genome assembly of the freshwater bivalve Anodonta woodiana.</title>
        <authorList>
            <person name="Chen X."/>
        </authorList>
    </citation>
    <scope>NUCLEOTIDE SEQUENCE [LARGE SCALE GENOMIC DNA]</scope>
    <source>
        <strain evidence="9">MN2024</strain>
        <tissue evidence="9">Gills</tissue>
    </source>
</reference>
<dbReference type="SMART" id="SM00336">
    <property type="entry name" value="BBOX"/>
    <property type="match status" value="2"/>
</dbReference>
<keyword evidence="3 5" id="KW-0863">Zinc-finger</keyword>
<dbReference type="AlphaFoldDB" id="A0ABD3VVU7"/>